<dbReference type="Pfam" id="PF13427">
    <property type="entry name" value="AadA_C"/>
    <property type="match status" value="1"/>
</dbReference>
<evidence type="ECO:0000256" key="3">
    <source>
        <dbReference type="ARBA" id="ARBA00035252"/>
    </source>
</evidence>
<evidence type="ECO:0000256" key="4">
    <source>
        <dbReference type="ARBA" id="ARBA00048566"/>
    </source>
</evidence>
<dbReference type="Proteomes" id="UP000054729">
    <property type="component" value="Unassembled WGS sequence"/>
</dbReference>
<evidence type="ECO:0000259" key="5">
    <source>
        <dbReference type="Pfam" id="PF13427"/>
    </source>
</evidence>
<dbReference type="GO" id="GO:0009012">
    <property type="term" value="F:aminoglycoside 3''-adenylyltransferase activity"/>
    <property type="evidence" value="ECO:0007669"/>
    <property type="project" value="UniProtKB-EC"/>
</dbReference>
<dbReference type="InterPro" id="IPR043519">
    <property type="entry name" value="NT_sf"/>
</dbReference>
<dbReference type="AlphaFoldDB" id="A0A0W1AP75"/>
<dbReference type="STRING" id="66969.Lwal_0058"/>
<protein>
    <recommendedName>
        <fullName evidence="3">Aminoglycoside (3'') (9) adenylyltransferase</fullName>
        <ecNumber evidence="2">2.7.7.47</ecNumber>
    </recommendedName>
</protein>
<dbReference type="EC" id="2.7.7.47" evidence="2"/>
<reference evidence="6 7" key="1">
    <citation type="submission" date="2015-11" db="EMBL/GenBank/DDBJ databases">
        <title>Genomic analysis of 38 Legionella species identifies large and diverse effector repertoires.</title>
        <authorList>
            <person name="Burstein D."/>
            <person name="Amaro F."/>
            <person name="Zusman T."/>
            <person name="Lifshitz Z."/>
            <person name="Cohen O."/>
            <person name="Gilbert J.A."/>
            <person name="Pupko T."/>
            <person name="Shuman H.A."/>
            <person name="Segal G."/>
        </authorList>
    </citation>
    <scope>NUCLEOTIDE SEQUENCE [LARGE SCALE GENOMIC DNA]</scope>
    <source>
        <strain evidence="6 7">ATCC 51914</strain>
    </source>
</reference>
<name>A0A0W1AP75_9GAMM</name>
<dbReference type="EMBL" id="LNZB01000002">
    <property type="protein sequence ID" value="KTD83070.1"/>
    <property type="molecule type" value="Genomic_DNA"/>
</dbReference>
<dbReference type="RefSeq" id="WP_065235629.1">
    <property type="nucleotide sequence ID" value="NZ_CAAAIQ010000029.1"/>
</dbReference>
<keyword evidence="6" id="KW-0687">Ribonucleoprotein</keyword>
<comment type="catalytic activity">
    <reaction evidence="4">
        <text>streptomycin + ATP = 3''-O-adenylylstreptomycin + diphosphate</text>
        <dbReference type="Rhea" id="RHEA:20245"/>
        <dbReference type="ChEBI" id="CHEBI:30616"/>
        <dbReference type="ChEBI" id="CHEBI:33019"/>
        <dbReference type="ChEBI" id="CHEBI:58007"/>
        <dbReference type="ChEBI" id="CHEBI:58605"/>
        <dbReference type="EC" id="2.7.7.47"/>
    </reaction>
</comment>
<dbReference type="PATRIC" id="fig|66969.6.peg.65"/>
<keyword evidence="1 6" id="KW-0808">Transferase</keyword>
<evidence type="ECO:0000256" key="2">
    <source>
        <dbReference type="ARBA" id="ARBA00035126"/>
    </source>
</evidence>
<comment type="caution">
    <text evidence="6">The sequence shown here is derived from an EMBL/GenBank/DDBJ whole genome shotgun (WGS) entry which is preliminary data.</text>
</comment>
<dbReference type="GO" id="GO:0005840">
    <property type="term" value="C:ribosome"/>
    <property type="evidence" value="ECO:0007669"/>
    <property type="project" value="UniProtKB-KW"/>
</dbReference>
<accession>A0A0W1AP75</accession>
<evidence type="ECO:0000256" key="1">
    <source>
        <dbReference type="ARBA" id="ARBA00022679"/>
    </source>
</evidence>
<evidence type="ECO:0000313" key="6">
    <source>
        <dbReference type="EMBL" id="KTD83070.1"/>
    </source>
</evidence>
<feature type="domain" description="Adenylyltransferase AadA C-terminal" evidence="5">
    <location>
        <begin position="315"/>
        <end position="401"/>
    </location>
</feature>
<dbReference type="OrthoDB" id="5643411at2"/>
<organism evidence="6 7">
    <name type="scientific">Legionella waltersii</name>
    <dbReference type="NCBI Taxonomy" id="66969"/>
    <lineage>
        <taxon>Bacteria</taxon>
        <taxon>Pseudomonadati</taxon>
        <taxon>Pseudomonadota</taxon>
        <taxon>Gammaproteobacteria</taxon>
        <taxon>Legionellales</taxon>
        <taxon>Legionellaceae</taxon>
        <taxon>Legionella</taxon>
    </lineage>
</organism>
<proteinExistence type="predicted"/>
<sequence length="407" mass="46285">MNALNVLHELSNAINKLYGYVTQPGDNFGEPAINSGPCAVFANSFFKLWNQKFSEKVHIVFIMQKDTDECWHTLIRLPNGSLYDGGYGVHSEEKYSNEFTVVNMYEYNRELLEKHAYGLEREYPRYCPSFSVSAIEQLIVTYLEQIPIDSPSNVVIQSIDSEIKALLQELVQKVQANLLDSFIGLYVGGSIANNSFNANTSDIDCYIITTEPLSEITISQIEAMHNELYSSHTPYVKKIEASYIAQNELLNFNPENKRPYFNEGKLYLAPYGNNFIIELSLLRNKGIAISGPDIKGMIKEVSPEELQLAIKKNLAEYWRVMLTDLVKLKRSDYQVFAIFTMCRTLYSLETGGITSKTKAAHWVINKYSVWSDLILKAIACKPGSELNKLKETQQFIKFVLDFVSSVE</sequence>
<keyword evidence="6" id="KW-0689">Ribosomal protein</keyword>
<gene>
    <name evidence="6" type="ORF">Lwal_0058</name>
</gene>
<keyword evidence="7" id="KW-1185">Reference proteome</keyword>
<evidence type="ECO:0000313" key="7">
    <source>
        <dbReference type="Proteomes" id="UP000054729"/>
    </source>
</evidence>
<dbReference type="SUPFAM" id="SSF81301">
    <property type="entry name" value="Nucleotidyltransferase"/>
    <property type="match status" value="1"/>
</dbReference>
<dbReference type="InterPro" id="IPR025184">
    <property type="entry name" value="AadA_C"/>
</dbReference>